<dbReference type="InterPro" id="IPR032675">
    <property type="entry name" value="LRR_dom_sf"/>
</dbReference>
<dbReference type="GO" id="GO:0006952">
    <property type="term" value="P:defense response"/>
    <property type="evidence" value="ECO:0007669"/>
    <property type="project" value="UniProtKB-KW"/>
</dbReference>
<evidence type="ECO:0000313" key="8">
    <source>
        <dbReference type="RefSeq" id="XP_021846129.1"/>
    </source>
</evidence>
<evidence type="ECO:0000256" key="2">
    <source>
        <dbReference type="ARBA" id="ARBA00022737"/>
    </source>
</evidence>
<evidence type="ECO:0000259" key="5">
    <source>
        <dbReference type="Pfam" id="PF23559"/>
    </source>
</evidence>
<feature type="domain" description="Disease resistance protein winged helix" evidence="5">
    <location>
        <begin position="443"/>
        <end position="513"/>
    </location>
</feature>
<dbReference type="OrthoDB" id="1896560at2759"/>
<evidence type="ECO:0000256" key="3">
    <source>
        <dbReference type="ARBA" id="ARBA00022821"/>
    </source>
</evidence>
<dbReference type="GO" id="GO:0051707">
    <property type="term" value="P:response to other organism"/>
    <property type="evidence" value="ECO:0007669"/>
    <property type="project" value="UniProtKB-ARBA"/>
</dbReference>
<proteinExistence type="predicted"/>
<reference evidence="7" key="1">
    <citation type="journal article" date="2021" name="Nat. Commun.">
        <title>Genomic analyses provide insights into spinach domestication and the genetic basis of agronomic traits.</title>
        <authorList>
            <person name="Cai X."/>
            <person name="Sun X."/>
            <person name="Xu C."/>
            <person name="Sun H."/>
            <person name="Wang X."/>
            <person name="Ge C."/>
            <person name="Zhang Z."/>
            <person name="Wang Q."/>
            <person name="Fei Z."/>
            <person name="Jiao C."/>
            <person name="Wang Q."/>
        </authorList>
    </citation>
    <scope>NUCLEOTIDE SEQUENCE [LARGE SCALE GENOMIC DNA]</scope>
    <source>
        <strain evidence="7">cv. Varoflay</strain>
    </source>
</reference>
<dbReference type="Gene3D" id="3.80.10.10">
    <property type="entry name" value="Ribonuclease Inhibitor"/>
    <property type="match status" value="4"/>
</dbReference>
<protein>
    <submittedName>
        <fullName evidence="8">Disease resistance protein RGA1</fullName>
    </submittedName>
</protein>
<dbReference type="SUPFAM" id="SSF52058">
    <property type="entry name" value="L domain-like"/>
    <property type="match status" value="2"/>
</dbReference>
<evidence type="ECO:0000259" key="6">
    <source>
        <dbReference type="Pfam" id="PF25019"/>
    </source>
</evidence>
<dbReference type="InterPro" id="IPR042197">
    <property type="entry name" value="Apaf_helical"/>
</dbReference>
<dbReference type="RefSeq" id="XP_021846129.1">
    <property type="nucleotide sequence ID" value="XM_021990437.2"/>
</dbReference>
<sequence>MESVVLPLLVETVKPMIEVLMSRVTEEIHFFRGSGKDLSKLERKIQIISNIVLNMTATNTSTCTSSSNPVELWVTNVVKIIHNVENLLDVLAYEKQRQVVMKIGPMKRVYFRRKIGKWISRINTNIDEALIEAQTIAHLRDLMHSLPPATNIITSEGAAAEDQDRLQQLRRNVDMSLIVGRDSDVDSMVDKLCNPSQDYRLSVVAIVGIGGIGKTVLAKNVFEDKRVTDNFTERIWVAAPEAFSIEGILNKMLEYIHMSSSVTTSSSEIAVRKLKGNLDGKKYLLVLDDVWNVNQHIWDATRSSLERIGGSQESMILVTTRGTDVAQTMNAFVHPLPELSEDDSWYLFKKVAFTKMSQEYISIFETTGKNIVKKCKGVPLAIKSIGGMLQTKRHAYEWEKIEQSELWDLPQDGTGILPSLKLSYKHLSSPFLQKCFSFCAALPKDWSIGKSWLIRIWTALGLVRRSENRELIEDIAEEYINELLSISFLHVVERDEIGETLYYGMHDLVHDLAKSVSKHELLLLEAGNSVTAISDVQHLAIYEHKELKTDCWDKVVVENLCTLIIYKSLPGGLLKHVKYLRVLNLRDMGLEEVPEAVAGLKCLKFLSLTNNPIKVLPEFITELYNLQSLDIYKCNLLEEVPGGLSNLVNLRHFIMMKLIKLPAKMIGQLKCLQTLPRLLLTEGGFQISELGGLPHVSGRLTIVGLELIKSKQDAESARLSEKSRVNKLWLSWNSDDDWIKHEEVLDGLKPNCNLRRLIVQSYGGEKFPSWLMRMDVIKIIELVDCRRCQKLPTLGHLPFLEKLGIEYMRLLEYIGVEFYCNSYSSEANSSMVYFPRLKQLELLGLGKLTEWVEPSSGEWTIFPLLEELKIEDCPELKTTPYKFPSLEQLTVKNITSGLLLTNIISNKVSVTCLKVLQIEGITEMTHLPEVLAEYCTSLQTLRINRCRDLSCLPESLSKMISLELLQIKWCPNLVSVPCNLSGFRSLRELEILYNVGLTSVPEGLQSCTAMEKLWISCCPKIETLPDLTGLNSLHNLSLRSMIKMITDPPDWLYRLPCLTTLHIGYCEDRDEFPDMSFLWKVTSLETLNLCGWGKLQNLPEELQQFTMLKGLGICEFENMECFPDWFGNLSSLNALCTARCKNLKKLPTEDAMKRLAKLSYLDIEDCPLLENAVKVNGTEHHKISKIEVRVNGRFL</sequence>
<keyword evidence="2" id="KW-0677">Repeat</keyword>
<dbReference type="InterPro" id="IPR056789">
    <property type="entry name" value="LRR_R13L1-DRL21"/>
</dbReference>
<keyword evidence="3" id="KW-0611">Plant defense</keyword>
<evidence type="ECO:0000256" key="1">
    <source>
        <dbReference type="ARBA" id="ARBA00022614"/>
    </source>
</evidence>
<dbReference type="SUPFAM" id="SSF52540">
    <property type="entry name" value="P-loop containing nucleoside triphosphate hydrolases"/>
    <property type="match status" value="1"/>
</dbReference>
<dbReference type="GO" id="GO:0043531">
    <property type="term" value="F:ADP binding"/>
    <property type="evidence" value="ECO:0007669"/>
    <property type="project" value="InterPro"/>
</dbReference>
<dbReference type="PRINTS" id="PR00364">
    <property type="entry name" value="DISEASERSIST"/>
</dbReference>
<evidence type="ECO:0000313" key="7">
    <source>
        <dbReference type="Proteomes" id="UP000813463"/>
    </source>
</evidence>
<dbReference type="Gene3D" id="1.10.10.10">
    <property type="entry name" value="Winged helix-like DNA-binding domain superfamily/Winged helix DNA-binding domain"/>
    <property type="match status" value="1"/>
</dbReference>
<feature type="domain" description="R13L1/DRL21-like LRR repeat region" evidence="6">
    <location>
        <begin position="687"/>
        <end position="808"/>
    </location>
</feature>
<dbReference type="GO" id="GO:0005524">
    <property type="term" value="F:ATP binding"/>
    <property type="evidence" value="ECO:0007669"/>
    <property type="project" value="UniProtKB-KW"/>
</dbReference>
<keyword evidence="7" id="KW-1185">Reference proteome</keyword>
<dbReference type="InterPro" id="IPR036388">
    <property type="entry name" value="WH-like_DNA-bd_sf"/>
</dbReference>
<dbReference type="Proteomes" id="UP000813463">
    <property type="component" value="Chromosome 2"/>
</dbReference>
<dbReference type="GeneID" id="110785919"/>
<gene>
    <name evidence="8" type="primary">LOC110785919</name>
</gene>
<dbReference type="Pfam" id="PF25019">
    <property type="entry name" value="LRR_R13L1-DRL21"/>
    <property type="match status" value="1"/>
</dbReference>
<dbReference type="PANTHER" id="PTHR36766:SF40">
    <property type="entry name" value="DISEASE RESISTANCE PROTEIN RGA3"/>
    <property type="match status" value="1"/>
</dbReference>
<dbReference type="InterPro" id="IPR027417">
    <property type="entry name" value="P-loop_NTPase"/>
</dbReference>
<dbReference type="InterPro" id="IPR058922">
    <property type="entry name" value="WHD_DRP"/>
</dbReference>
<dbReference type="KEGG" id="soe:110785919"/>
<dbReference type="PANTHER" id="PTHR36766">
    <property type="entry name" value="PLANT BROAD-SPECTRUM MILDEW RESISTANCE PROTEIN RPW8"/>
    <property type="match status" value="1"/>
</dbReference>
<accession>A0A9R0JT77</accession>
<reference evidence="8" key="2">
    <citation type="submission" date="2025-08" db="UniProtKB">
        <authorList>
            <consortium name="RefSeq"/>
        </authorList>
    </citation>
    <scope>IDENTIFICATION</scope>
    <source>
        <tissue evidence="8">Leaf</tissue>
    </source>
</reference>
<dbReference type="Gene3D" id="1.10.8.430">
    <property type="entry name" value="Helical domain of apoptotic protease-activating factors"/>
    <property type="match status" value="1"/>
</dbReference>
<organism evidence="7 8">
    <name type="scientific">Spinacia oleracea</name>
    <name type="common">Spinach</name>
    <dbReference type="NCBI Taxonomy" id="3562"/>
    <lineage>
        <taxon>Eukaryota</taxon>
        <taxon>Viridiplantae</taxon>
        <taxon>Streptophyta</taxon>
        <taxon>Embryophyta</taxon>
        <taxon>Tracheophyta</taxon>
        <taxon>Spermatophyta</taxon>
        <taxon>Magnoliopsida</taxon>
        <taxon>eudicotyledons</taxon>
        <taxon>Gunneridae</taxon>
        <taxon>Pentapetalae</taxon>
        <taxon>Caryophyllales</taxon>
        <taxon>Chenopodiaceae</taxon>
        <taxon>Chenopodioideae</taxon>
        <taxon>Anserineae</taxon>
        <taxon>Spinacia</taxon>
    </lineage>
</organism>
<name>A0A9R0JT77_SPIOL</name>
<dbReference type="Pfam" id="PF23559">
    <property type="entry name" value="WHD_DRP"/>
    <property type="match status" value="1"/>
</dbReference>
<feature type="domain" description="NB-ARC" evidence="4">
    <location>
        <begin position="182"/>
        <end position="356"/>
    </location>
</feature>
<dbReference type="AlphaFoldDB" id="A0A9R0JT77"/>
<dbReference type="Pfam" id="PF00931">
    <property type="entry name" value="NB-ARC"/>
    <property type="match status" value="1"/>
</dbReference>
<evidence type="ECO:0000259" key="4">
    <source>
        <dbReference type="Pfam" id="PF00931"/>
    </source>
</evidence>
<dbReference type="InterPro" id="IPR002182">
    <property type="entry name" value="NB-ARC"/>
</dbReference>
<dbReference type="Gene3D" id="3.40.50.300">
    <property type="entry name" value="P-loop containing nucleotide triphosphate hydrolases"/>
    <property type="match status" value="1"/>
</dbReference>
<keyword evidence="1" id="KW-0433">Leucine-rich repeat</keyword>